<gene>
    <name evidence="1" type="ordered locus">Mesci_2663</name>
</gene>
<dbReference type="AlphaFoldDB" id="E8T8M6"/>
<proteinExistence type="predicted"/>
<dbReference type="Proteomes" id="UP000007471">
    <property type="component" value="Chromosome"/>
</dbReference>
<evidence type="ECO:0000313" key="2">
    <source>
        <dbReference type="Proteomes" id="UP000007471"/>
    </source>
</evidence>
<evidence type="ECO:0000313" key="1">
    <source>
        <dbReference type="EMBL" id="ADV11798.1"/>
    </source>
</evidence>
<dbReference type="HOGENOM" id="CLU_2807445_0_0_5"/>
<dbReference type="KEGG" id="mci:Mesci_2663"/>
<name>E8T8M6_MESCW</name>
<organism evidence="1 2">
    <name type="scientific">Mesorhizobium ciceri biovar biserrulae (strain HAMBI 2942 / LMG 23838 / WSM1271)</name>
    <dbReference type="NCBI Taxonomy" id="765698"/>
    <lineage>
        <taxon>Bacteria</taxon>
        <taxon>Pseudomonadati</taxon>
        <taxon>Pseudomonadota</taxon>
        <taxon>Alphaproteobacteria</taxon>
        <taxon>Hyphomicrobiales</taxon>
        <taxon>Phyllobacteriaceae</taxon>
        <taxon>Mesorhizobium</taxon>
    </lineage>
</organism>
<dbReference type="EMBL" id="CP002447">
    <property type="protein sequence ID" value="ADV11798.1"/>
    <property type="molecule type" value="Genomic_DNA"/>
</dbReference>
<sequence length="67" mass="7641">MLRADRSTLDKDQSRREASLGQKYIHVYVTVASDFSIILPVETTEINLPHQIEARKPPSTGMDWPVM</sequence>
<protein>
    <submittedName>
        <fullName evidence="1">Uncharacterized protein</fullName>
    </submittedName>
</protein>
<reference evidence="2" key="1">
    <citation type="submission" date="2011-01" db="EMBL/GenBank/DDBJ databases">
        <title>Complete sequence of chromosome of Mesorhizobium ciceri bv. biserrulae WSM1271.</title>
        <authorList>
            <person name="Lucas S."/>
            <person name="Copeland A."/>
            <person name="Lapidus A."/>
            <person name="Cheng J.-F."/>
            <person name="Goodwin L."/>
            <person name="Pitluck S."/>
            <person name="Teshima H."/>
            <person name="Detter J.C."/>
            <person name="Han C."/>
            <person name="Tapia R."/>
            <person name="Land M."/>
            <person name="Hauser L."/>
            <person name="Kyrpides N."/>
            <person name="Ivanova N."/>
            <person name="Nandasena K."/>
            <person name="Reeve W.G."/>
            <person name="Howieson J.G."/>
            <person name="O'Hara G."/>
            <person name="Tiwari R.P."/>
            <person name="Woyke T."/>
        </authorList>
    </citation>
    <scope>NUCLEOTIDE SEQUENCE [LARGE SCALE GENOMIC DNA]</scope>
    <source>
        <strain evidence="2">HAMBI 2942 / LMG 23838 / WSM1271</strain>
    </source>
</reference>
<dbReference type="OrthoDB" id="8088229at2"/>
<dbReference type="STRING" id="765698.Mesci_2663"/>
<accession>E8T8M6</accession>